<reference evidence="1" key="2">
    <citation type="journal article" date="2023" name="Int. J. Mol. Sci.">
        <title>De Novo Assembly and Annotation of 11 Diverse Shrub Willow (Salix) Genomes Reveals Novel Gene Organization in Sex-Linked Regions.</title>
        <authorList>
            <person name="Hyden B."/>
            <person name="Feng K."/>
            <person name="Yates T.B."/>
            <person name="Jawdy S."/>
            <person name="Cereghino C."/>
            <person name="Smart L.B."/>
            <person name="Muchero W."/>
        </authorList>
    </citation>
    <scope>NUCLEOTIDE SEQUENCE</scope>
    <source>
        <tissue evidence="1">Shoot tip</tissue>
    </source>
</reference>
<protein>
    <submittedName>
        <fullName evidence="1">Uncharacterized protein</fullName>
    </submittedName>
</protein>
<evidence type="ECO:0000313" key="1">
    <source>
        <dbReference type="EMBL" id="KAJ6301970.1"/>
    </source>
</evidence>
<evidence type="ECO:0000313" key="2">
    <source>
        <dbReference type="Proteomes" id="UP001141253"/>
    </source>
</evidence>
<keyword evidence="2" id="KW-1185">Reference proteome</keyword>
<reference evidence="1" key="1">
    <citation type="submission" date="2022-10" db="EMBL/GenBank/DDBJ databases">
        <authorList>
            <person name="Hyden B.L."/>
            <person name="Feng K."/>
            <person name="Yates T."/>
            <person name="Jawdy S."/>
            <person name="Smart L.B."/>
            <person name="Muchero W."/>
        </authorList>
    </citation>
    <scope>NUCLEOTIDE SEQUENCE</scope>
    <source>
        <tissue evidence="1">Shoot tip</tissue>
    </source>
</reference>
<comment type="caution">
    <text evidence="1">The sequence shown here is derived from an EMBL/GenBank/DDBJ whole genome shotgun (WGS) entry which is preliminary data.</text>
</comment>
<proteinExistence type="predicted"/>
<accession>A0ABQ8ZJR9</accession>
<organism evidence="1 2">
    <name type="scientific">Salix suchowensis</name>
    <dbReference type="NCBI Taxonomy" id="1278906"/>
    <lineage>
        <taxon>Eukaryota</taxon>
        <taxon>Viridiplantae</taxon>
        <taxon>Streptophyta</taxon>
        <taxon>Embryophyta</taxon>
        <taxon>Tracheophyta</taxon>
        <taxon>Spermatophyta</taxon>
        <taxon>Magnoliopsida</taxon>
        <taxon>eudicotyledons</taxon>
        <taxon>Gunneridae</taxon>
        <taxon>Pentapetalae</taxon>
        <taxon>rosids</taxon>
        <taxon>fabids</taxon>
        <taxon>Malpighiales</taxon>
        <taxon>Salicaceae</taxon>
        <taxon>Saliceae</taxon>
        <taxon>Salix</taxon>
    </lineage>
</organism>
<dbReference type="EMBL" id="JAPFFI010000027">
    <property type="protein sequence ID" value="KAJ6301970.1"/>
    <property type="molecule type" value="Genomic_DNA"/>
</dbReference>
<name>A0ABQ8ZJR9_9ROSI</name>
<gene>
    <name evidence="1" type="ORF">OIU77_016140</name>
</gene>
<dbReference type="Proteomes" id="UP001141253">
    <property type="component" value="Chromosome 16"/>
</dbReference>
<sequence>MFRWSTISAVYGFFPSCTFKQKNTKCPVYHYIFLVK</sequence>